<sequence>MNKPQQTVLIVGGSVAGLTLANMLEKFGVHYIVLEGYDEIAPQLGCADQVMSLIDRPIRDSYLRNPDGSLIKHYSGIREGEMFLEILYNNLKRKASVLSGQRAVSVKILDHGVEVTTSIGEVYRGDVLIGADGIHSTGRKEMWRIGNELSPGYFPVDEWSTVPCHYRCIFGISSPIEALLGGIHYVHNHNLSYLVLTGLGGRVYWFLFVKLPVPLYGNDIPRYTKDDEARLAQEHALDQVTTTVQFGHIYEARTSSTLTPLHEHVFQQWHFSHIMTIGDAAHKFHPLTGYGGNAAIETAAALVNHLLSNRNLNWSDSEINAAFSAAQNDRHDRASWLVADAHEYQQRHALTTPLWRILARILPLFINGDAVFHVLGQKYVGASRLDRLPVVKRQHAVPYDDELPDKPLRPVWLLTGLGVITQGILYRVSNKLLLPLQVPTTFEGAPLRDHYTGIGSVDKILTDTTRPDWSNCLSSRCQRTPNLPANSIWDRVLVTGHWSDLATVSFDLFTKEVADAVIPGLGFGYILPTALMLGPFENKDTWQKFVVLWQPFPIYVGVLVAGVSTVFRRQKTTATVSGLKMKQRQASDRPSKQDKATQSTLKLVYAGGAAATALVHLWAVCRILSSSDLSFSAVFGNPSFFLPGSHASTPKDDVLLFFQRDMLLNAATVLAHNVFRILHLRSLGYVTTKQAVAASLVTVVAQPAVGPAAAHIGFLGWREDVFTKVQRRISACN</sequence>
<keyword evidence="7 11" id="KW-1133">Transmembrane helix</keyword>
<evidence type="ECO:0000256" key="4">
    <source>
        <dbReference type="ARBA" id="ARBA00022630"/>
    </source>
</evidence>
<comment type="caution">
    <text evidence="13">The sequence shown here is derived from an EMBL/GenBank/DDBJ whole genome shotgun (WGS) entry which is preliminary data.</text>
</comment>
<dbReference type="GO" id="GO:0004497">
    <property type="term" value="F:monooxygenase activity"/>
    <property type="evidence" value="ECO:0007669"/>
    <property type="project" value="UniProtKB-KW"/>
</dbReference>
<dbReference type="InterPro" id="IPR002938">
    <property type="entry name" value="FAD-bd"/>
</dbReference>
<evidence type="ECO:0000256" key="11">
    <source>
        <dbReference type="SAM" id="Phobius"/>
    </source>
</evidence>
<protein>
    <recommendedName>
        <fullName evidence="12">FAD-binding domain-containing protein</fullName>
    </recommendedName>
</protein>
<name>A0A9P9H5M9_FUSSL</name>
<comment type="cofactor">
    <cofactor evidence="1">
        <name>FAD</name>
        <dbReference type="ChEBI" id="CHEBI:57692"/>
    </cofactor>
</comment>
<accession>A0A9P9H5M9</accession>
<keyword evidence="10 11" id="KW-0472">Membrane</keyword>
<evidence type="ECO:0000256" key="10">
    <source>
        <dbReference type="ARBA" id="ARBA00023136"/>
    </source>
</evidence>
<evidence type="ECO:0000256" key="6">
    <source>
        <dbReference type="ARBA" id="ARBA00022827"/>
    </source>
</evidence>
<evidence type="ECO:0000256" key="2">
    <source>
        <dbReference type="ARBA" id="ARBA00004370"/>
    </source>
</evidence>
<keyword evidence="14" id="KW-1185">Reference proteome</keyword>
<dbReference type="SUPFAM" id="SSF51905">
    <property type="entry name" value="FAD/NAD(P)-binding domain"/>
    <property type="match status" value="1"/>
</dbReference>
<reference evidence="13" key="1">
    <citation type="journal article" date="2021" name="Nat. Commun.">
        <title>Genetic determinants of endophytism in the Arabidopsis root mycobiome.</title>
        <authorList>
            <person name="Mesny F."/>
            <person name="Miyauchi S."/>
            <person name="Thiergart T."/>
            <person name="Pickel B."/>
            <person name="Atanasova L."/>
            <person name="Karlsson M."/>
            <person name="Huettel B."/>
            <person name="Barry K.W."/>
            <person name="Haridas S."/>
            <person name="Chen C."/>
            <person name="Bauer D."/>
            <person name="Andreopoulos W."/>
            <person name="Pangilinan J."/>
            <person name="LaButti K."/>
            <person name="Riley R."/>
            <person name="Lipzen A."/>
            <person name="Clum A."/>
            <person name="Drula E."/>
            <person name="Henrissat B."/>
            <person name="Kohler A."/>
            <person name="Grigoriev I.V."/>
            <person name="Martin F.M."/>
            <person name="Hacquard S."/>
        </authorList>
    </citation>
    <scope>NUCLEOTIDE SEQUENCE</scope>
    <source>
        <strain evidence="13">FSSC 5 MPI-SDFR-AT-0091</strain>
    </source>
</reference>
<dbReference type="OrthoDB" id="16820at2759"/>
<keyword evidence="8" id="KW-0560">Oxidoreductase</keyword>
<comment type="subcellular location">
    <subcellularLocation>
        <location evidence="2">Membrane</location>
    </subcellularLocation>
</comment>
<keyword evidence="5 11" id="KW-0812">Transmembrane</keyword>
<comment type="similarity">
    <text evidence="3">Belongs to the paxM FAD-dependent monooxygenase family.</text>
</comment>
<dbReference type="GO" id="GO:0016020">
    <property type="term" value="C:membrane"/>
    <property type="evidence" value="ECO:0007669"/>
    <property type="project" value="UniProtKB-SubCell"/>
</dbReference>
<feature type="transmembrane region" description="Helical" evidence="11">
    <location>
        <begin position="516"/>
        <end position="536"/>
    </location>
</feature>
<gene>
    <name evidence="13" type="ORF">B0J15DRAFT_513991</name>
</gene>
<dbReference type="PANTHER" id="PTHR47356:SF2">
    <property type="entry name" value="FAD-BINDING DOMAIN-CONTAINING PROTEIN-RELATED"/>
    <property type="match status" value="1"/>
</dbReference>
<proteinExistence type="inferred from homology"/>
<dbReference type="Pfam" id="PF01494">
    <property type="entry name" value="FAD_binding_3"/>
    <property type="match status" value="1"/>
</dbReference>
<organism evidence="13 14">
    <name type="scientific">Fusarium solani</name>
    <name type="common">Filamentous fungus</name>
    <dbReference type="NCBI Taxonomy" id="169388"/>
    <lineage>
        <taxon>Eukaryota</taxon>
        <taxon>Fungi</taxon>
        <taxon>Dikarya</taxon>
        <taxon>Ascomycota</taxon>
        <taxon>Pezizomycotina</taxon>
        <taxon>Sordariomycetes</taxon>
        <taxon>Hypocreomycetidae</taxon>
        <taxon>Hypocreales</taxon>
        <taxon>Nectriaceae</taxon>
        <taxon>Fusarium</taxon>
        <taxon>Fusarium solani species complex</taxon>
    </lineage>
</organism>
<keyword evidence="4" id="KW-0285">Flavoprotein</keyword>
<evidence type="ECO:0000313" key="14">
    <source>
        <dbReference type="Proteomes" id="UP000736672"/>
    </source>
</evidence>
<dbReference type="AlphaFoldDB" id="A0A9P9H5M9"/>
<evidence type="ECO:0000256" key="9">
    <source>
        <dbReference type="ARBA" id="ARBA00023033"/>
    </source>
</evidence>
<feature type="transmembrane region" description="Helical" evidence="11">
    <location>
        <begin position="548"/>
        <end position="567"/>
    </location>
</feature>
<evidence type="ECO:0000256" key="8">
    <source>
        <dbReference type="ARBA" id="ARBA00023002"/>
    </source>
</evidence>
<evidence type="ECO:0000256" key="3">
    <source>
        <dbReference type="ARBA" id="ARBA00007992"/>
    </source>
</evidence>
<keyword evidence="6" id="KW-0274">FAD</keyword>
<dbReference type="EMBL" id="JAGTJS010000012">
    <property type="protein sequence ID" value="KAH7250835.1"/>
    <property type="molecule type" value="Genomic_DNA"/>
</dbReference>
<evidence type="ECO:0000259" key="12">
    <source>
        <dbReference type="Pfam" id="PF01494"/>
    </source>
</evidence>
<keyword evidence="9" id="KW-0503">Monooxygenase</keyword>
<dbReference type="Gene3D" id="3.50.50.60">
    <property type="entry name" value="FAD/NAD(P)-binding domain"/>
    <property type="match status" value="1"/>
</dbReference>
<feature type="domain" description="FAD-binding" evidence="12">
    <location>
        <begin position="230"/>
        <end position="308"/>
    </location>
</feature>
<dbReference type="GO" id="GO:0071949">
    <property type="term" value="F:FAD binding"/>
    <property type="evidence" value="ECO:0007669"/>
    <property type="project" value="InterPro"/>
</dbReference>
<dbReference type="PRINTS" id="PR00420">
    <property type="entry name" value="RNGMNOXGNASE"/>
</dbReference>
<dbReference type="Proteomes" id="UP000736672">
    <property type="component" value="Unassembled WGS sequence"/>
</dbReference>
<evidence type="ECO:0000256" key="1">
    <source>
        <dbReference type="ARBA" id="ARBA00001974"/>
    </source>
</evidence>
<evidence type="ECO:0000256" key="5">
    <source>
        <dbReference type="ARBA" id="ARBA00022692"/>
    </source>
</evidence>
<dbReference type="InterPro" id="IPR050562">
    <property type="entry name" value="FAD_mOase_fung"/>
</dbReference>
<evidence type="ECO:0000313" key="13">
    <source>
        <dbReference type="EMBL" id="KAH7250835.1"/>
    </source>
</evidence>
<evidence type="ECO:0000256" key="7">
    <source>
        <dbReference type="ARBA" id="ARBA00022989"/>
    </source>
</evidence>
<dbReference type="PANTHER" id="PTHR47356">
    <property type="entry name" value="FAD-DEPENDENT MONOOXYGENASE ASQG-RELATED"/>
    <property type="match status" value="1"/>
</dbReference>
<dbReference type="InterPro" id="IPR036188">
    <property type="entry name" value="FAD/NAD-bd_sf"/>
</dbReference>